<dbReference type="SMART" id="SM00267">
    <property type="entry name" value="GGDEF"/>
    <property type="match status" value="1"/>
</dbReference>
<feature type="transmembrane region" description="Helical" evidence="3">
    <location>
        <begin position="96"/>
        <end position="115"/>
    </location>
</feature>
<dbReference type="NCBIfam" id="TIGR00254">
    <property type="entry name" value="GGDEF"/>
    <property type="match status" value="1"/>
</dbReference>
<dbReference type="CDD" id="cd01949">
    <property type="entry name" value="GGDEF"/>
    <property type="match status" value="1"/>
</dbReference>
<dbReference type="EC" id="2.7.7.65" evidence="1"/>
<dbReference type="eggNOG" id="COG3706">
    <property type="taxonomic scope" value="Bacteria"/>
</dbReference>
<feature type="transmembrane region" description="Helical" evidence="3">
    <location>
        <begin position="147"/>
        <end position="168"/>
    </location>
</feature>
<dbReference type="Proteomes" id="UP000030518">
    <property type="component" value="Unassembled WGS sequence"/>
</dbReference>
<name>A0A0A2WFZ3_9GAMM</name>
<dbReference type="InterPro" id="IPR029787">
    <property type="entry name" value="Nucleotide_cyclase"/>
</dbReference>
<feature type="transmembrane region" description="Helical" evidence="3">
    <location>
        <begin position="188"/>
        <end position="206"/>
    </location>
</feature>
<dbReference type="AlphaFoldDB" id="A0A0A2WFZ3"/>
<feature type="transmembrane region" description="Helical" evidence="3">
    <location>
        <begin position="35"/>
        <end position="53"/>
    </location>
</feature>
<organism evidence="5 6">
    <name type="scientific">Lysobacter dokdonensis DS-58</name>
    <dbReference type="NCBI Taxonomy" id="1300345"/>
    <lineage>
        <taxon>Bacteria</taxon>
        <taxon>Pseudomonadati</taxon>
        <taxon>Pseudomonadota</taxon>
        <taxon>Gammaproteobacteria</taxon>
        <taxon>Lysobacterales</taxon>
        <taxon>Lysobacteraceae</taxon>
        <taxon>Noviluteimonas</taxon>
    </lineage>
</organism>
<keyword evidence="3" id="KW-1133">Transmembrane helix</keyword>
<dbReference type="PANTHER" id="PTHR45138">
    <property type="entry name" value="REGULATORY COMPONENTS OF SENSORY TRANSDUCTION SYSTEM"/>
    <property type="match status" value="1"/>
</dbReference>
<dbReference type="GO" id="GO:0052621">
    <property type="term" value="F:diguanylate cyclase activity"/>
    <property type="evidence" value="ECO:0007669"/>
    <property type="project" value="UniProtKB-EC"/>
</dbReference>
<proteinExistence type="predicted"/>
<feature type="transmembrane region" description="Helical" evidence="3">
    <location>
        <begin position="65"/>
        <end position="84"/>
    </location>
</feature>
<dbReference type="SUPFAM" id="SSF55073">
    <property type="entry name" value="Nucleotide cyclase"/>
    <property type="match status" value="1"/>
</dbReference>
<sequence length="379" mass="41375">MRSTTAGRHYSEIVEQLVTRPDEVMLEVGASGELLVARLRVAVAAMLLLLPLANATTGGQFSETLIGLAGAVFVNIFAQVWLALARHGRRFRWLPFASGAYDVTATTLVLLMLAWNHLPAGVNSMIVWCGYLLAIALTALRNDGRVTLFVGGLAIAQYALLSLGVFTIATPDQLISSDYGTVTAGGQLQRLVLLAAFTLITAVVVYRMQRLVEMSGTDGLTELPNRTWLVHRFPRLLDAARRDGVSLCVALIDLDHFKRINDEIGHHAGDRALMHVVDMVRDSLEDGEWLARLGGEEFVLVLRKPLGTAWERVDGLRRTLFSRRFVPDAGADPVLLTFSAGVASFPHEASDLSGLLRRADLRLNSAKSSGRNRVLARDA</sequence>
<evidence type="ECO:0000313" key="6">
    <source>
        <dbReference type="Proteomes" id="UP000030518"/>
    </source>
</evidence>
<dbReference type="InterPro" id="IPR050469">
    <property type="entry name" value="Diguanylate_Cyclase"/>
</dbReference>
<dbReference type="InterPro" id="IPR000160">
    <property type="entry name" value="GGDEF_dom"/>
</dbReference>
<dbReference type="Pfam" id="PF00990">
    <property type="entry name" value="GGDEF"/>
    <property type="match status" value="1"/>
</dbReference>
<comment type="catalytic activity">
    <reaction evidence="2">
        <text>2 GTP = 3',3'-c-di-GMP + 2 diphosphate</text>
        <dbReference type="Rhea" id="RHEA:24898"/>
        <dbReference type="ChEBI" id="CHEBI:33019"/>
        <dbReference type="ChEBI" id="CHEBI:37565"/>
        <dbReference type="ChEBI" id="CHEBI:58805"/>
        <dbReference type="EC" id="2.7.7.65"/>
    </reaction>
</comment>
<dbReference type="PROSITE" id="PS50887">
    <property type="entry name" value="GGDEF"/>
    <property type="match status" value="1"/>
</dbReference>
<feature type="transmembrane region" description="Helical" evidence="3">
    <location>
        <begin position="121"/>
        <end position="140"/>
    </location>
</feature>
<evidence type="ECO:0000256" key="2">
    <source>
        <dbReference type="ARBA" id="ARBA00034247"/>
    </source>
</evidence>
<feature type="domain" description="GGDEF" evidence="4">
    <location>
        <begin position="245"/>
        <end position="379"/>
    </location>
</feature>
<keyword evidence="6" id="KW-1185">Reference proteome</keyword>
<dbReference type="STRING" id="1300345.LF41_426"/>
<evidence type="ECO:0000313" key="5">
    <source>
        <dbReference type="EMBL" id="KGQ18673.1"/>
    </source>
</evidence>
<comment type="caution">
    <text evidence="5">The sequence shown here is derived from an EMBL/GenBank/DDBJ whole genome shotgun (WGS) entry which is preliminary data.</text>
</comment>
<dbReference type="PATRIC" id="fig|1300345.3.peg.2100"/>
<dbReference type="PANTHER" id="PTHR45138:SF9">
    <property type="entry name" value="DIGUANYLATE CYCLASE DGCM-RELATED"/>
    <property type="match status" value="1"/>
</dbReference>
<dbReference type="OrthoDB" id="9803824at2"/>
<dbReference type="RefSeq" id="WP_052116353.1">
    <property type="nucleotide sequence ID" value="NZ_JRKJ01000017.1"/>
</dbReference>
<reference evidence="5 6" key="1">
    <citation type="submission" date="2014-09" db="EMBL/GenBank/DDBJ databases">
        <title>Genome sequences of Lysobacter dokdonensis DS-58.</title>
        <authorList>
            <person name="Kim J.F."/>
            <person name="Kwak M.-J."/>
        </authorList>
    </citation>
    <scope>NUCLEOTIDE SEQUENCE [LARGE SCALE GENOMIC DNA]</scope>
    <source>
        <strain evidence="5 6">DS-58</strain>
    </source>
</reference>
<dbReference type="Gene3D" id="3.30.70.270">
    <property type="match status" value="1"/>
</dbReference>
<accession>A0A0A2WFZ3</accession>
<keyword evidence="3" id="KW-0472">Membrane</keyword>
<dbReference type="EMBL" id="JRKJ01000017">
    <property type="protein sequence ID" value="KGQ18673.1"/>
    <property type="molecule type" value="Genomic_DNA"/>
</dbReference>
<protein>
    <recommendedName>
        <fullName evidence="1">diguanylate cyclase</fullName>
        <ecNumber evidence="1">2.7.7.65</ecNumber>
    </recommendedName>
</protein>
<evidence type="ECO:0000256" key="3">
    <source>
        <dbReference type="SAM" id="Phobius"/>
    </source>
</evidence>
<keyword evidence="3" id="KW-0812">Transmembrane</keyword>
<evidence type="ECO:0000256" key="1">
    <source>
        <dbReference type="ARBA" id="ARBA00012528"/>
    </source>
</evidence>
<evidence type="ECO:0000259" key="4">
    <source>
        <dbReference type="PROSITE" id="PS50887"/>
    </source>
</evidence>
<gene>
    <name evidence="5" type="ORF">LF41_426</name>
</gene>
<dbReference type="InterPro" id="IPR043128">
    <property type="entry name" value="Rev_trsase/Diguanyl_cyclase"/>
</dbReference>